<dbReference type="Gene3D" id="2.60.40.290">
    <property type="match status" value="1"/>
</dbReference>
<name>A0A512DTX3_9PROT</name>
<keyword evidence="7" id="KW-0136">Cellulose degradation</keyword>
<dbReference type="Gene3D" id="1.10.3130.20">
    <property type="entry name" value="Phycobilisome linker domain"/>
    <property type="match status" value="1"/>
</dbReference>
<evidence type="ECO:0000256" key="2">
    <source>
        <dbReference type="ARBA" id="ARBA00012601"/>
    </source>
</evidence>
<dbReference type="Proteomes" id="UP000321523">
    <property type="component" value="Unassembled WGS sequence"/>
</dbReference>
<dbReference type="Pfam" id="PF00553">
    <property type="entry name" value="CBM_2"/>
    <property type="match status" value="1"/>
</dbReference>
<dbReference type="PROSITE" id="PS51173">
    <property type="entry name" value="CBM2"/>
    <property type="match status" value="1"/>
</dbReference>
<dbReference type="InterPro" id="IPR001343">
    <property type="entry name" value="Hemolysn_Ca-bd"/>
</dbReference>
<dbReference type="InterPro" id="IPR008965">
    <property type="entry name" value="CBM2/CBM3_carb-bd_dom_sf"/>
</dbReference>
<evidence type="ECO:0000259" key="12">
    <source>
        <dbReference type="PROSITE" id="PS51173"/>
    </source>
</evidence>
<dbReference type="EMBL" id="BJYZ01000018">
    <property type="protein sequence ID" value="GEO39915.1"/>
    <property type="molecule type" value="Genomic_DNA"/>
</dbReference>
<proteinExistence type="predicted"/>
<feature type="region of interest" description="Disordered" evidence="11">
    <location>
        <begin position="211"/>
        <end position="230"/>
    </location>
</feature>
<dbReference type="InterPro" id="IPR011049">
    <property type="entry name" value="Serralysin-like_metalloprot_C"/>
</dbReference>
<evidence type="ECO:0000256" key="4">
    <source>
        <dbReference type="ARBA" id="ARBA00022737"/>
    </source>
</evidence>
<dbReference type="Gene3D" id="2.60.40.2030">
    <property type="match status" value="1"/>
</dbReference>
<evidence type="ECO:0000256" key="11">
    <source>
        <dbReference type="SAM" id="MobiDB-lite"/>
    </source>
</evidence>
<dbReference type="SMART" id="SM00637">
    <property type="entry name" value="CBD_II"/>
    <property type="match status" value="1"/>
</dbReference>
<dbReference type="Pfam" id="PF03160">
    <property type="entry name" value="Calx-beta"/>
    <property type="match status" value="1"/>
</dbReference>
<feature type="domain" description="CBM2" evidence="12">
    <location>
        <begin position="1"/>
        <end position="120"/>
    </location>
</feature>
<keyword evidence="3" id="KW-0732">Signal</keyword>
<evidence type="ECO:0000256" key="10">
    <source>
        <dbReference type="ARBA" id="ARBA00023326"/>
    </source>
</evidence>
<dbReference type="InterPro" id="IPR025282">
    <property type="entry name" value="DUF4214"/>
</dbReference>
<evidence type="ECO:0000256" key="6">
    <source>
        <dbReference type="ARBA" id="ARBA00022837"/>
    </source>
</evidence>
<dbReference type="InterPro" id="IPR001919">
    <property type="entry name" value="CBD2"/>
</dbReference>
<comment type="caution">
    <text evidence="13">The sequence shown here is derived from an EMBL/GenBank/DDBJ whole genome shotgun (WGS) entry which is preliminary data.</text>
</comment>
<dbReference type="EC" id="3.2.1.4" evidence="2"/>
<dbReference type="GO" id="GO:0005509">
    <property type="term" value="F:calcium ion binding"/>
    <property type="evidence" value="ECO:0007669"/>
    <property type="project" value="InterPro"/>
</dbReference>
<comment type="catalytic activity">
    <reaction evidence="1">
        <text>Endohydrolysis of (1-&gt;4)-beta-D-glucosidic linkages in cellulose, lichenin and cereal beta-D-glucans.</text>
        <dbReference type="EC" id="3.2.1.4"/>
    </reaction>
</comment>
<dbReference type="Gene3D" id="2.150.10.10">
    <property type="entry name" value="Serralysin-like metalloprotease, C-terminal"/>
    <property type="match status" value="1"/>
</dbReference>
<dbReference type="InterPro" id="IPR001547">
    <property type="entry name" value="Glyco_hydro_5"/>
</dbReference>
<evidence type="ECO:0000313" key="13">
    <source>
        <dbReference type="EMBL" id="GEO39915.1"/>
    </source>
</evidence>
<dbReference type="InterPro" id="IPR038255">
    <property type="entry name" value="PBS_linker_sf"/>
</dbReference>
<evidence type="ECO:0000256" key="1">
    <source>
        <dbReference type="ARBA" id="ARBA00000966"/>
    </source>
</evidence>
<dbReference type="Pfam" id="PF00353">
    <property type="entry name" value="HemolysinCabind"/>
    <property type="match status" value="1"/>
</dbReference>
<dbReference type="Pfam" id="PF13946">
    <property type="entry name" value="DUF4214"/>
    <property type="match status" value="2"/>
</dbReference>
<dbReference type="Gene3D" id="3.20.20.80">
    <property type="entry name" value="Glycosidases"/>
    <property type="match status" value="1"/>
</dbReference>
<dbReference type="PROSITE" id="PS00659">
    <property type="entry name" value="GLYCOSYL_HYDROL_F5"/>
    <property type="match status" value="1"/>
</dbReference>
<evidence type="ECO:0000256" key="9">
    <source>
        <dbReference type="ARBA" id="ARBA00023295"/>
    </source>
</evidence>
<dbReference type="SUPFAM" id="SSF141072">
    <property type="entry name" value="CalX-like"/>
    <property type="match status" value="1"/>
</dbReference>
<dbReference type="GO" id="GO:0030247">
    <property type="term" value="F:polysaccharide binding"/>
    <property type="evidence" value="ECO:0007669"/>
    <property type="project" value="UniProtKB-UniRule"/>
</dbReference>
<dbReference type="InterPro" id="IPR038081">
    <property type="entry name" value="CalX-like_sf"/>
</dbReference>
<dbReference type="PANTHER" id="PTHR35923:SF2">
    <property type="entry name" value="ENDOGLUCANASE"/>
    <property type="match status" value="1"/>
</dbReference>
<keyword evidence="6" id="KW-0106">Calcium</keyword>
<dbReference type="InterPro" id="IPR003644">
    <property type="entry name" value="Calx_beta"/>
</dbReference>
<evidence type="ECO:0000256" key="5">
    <source>
        <dbReference type="ARBA" id="ARBA00022801"/>
    </source>
</evidence>
<keyword evidence="9" id="KW-0326">Glycosidase</keyword>
<dbReference type="InterPro" id="IPR017853">
    <property type="entry name" value="GH"/>
</dbReference>
<dbReference type="GO" id="GO:0008810">
    <property type="term" value="F:cellulase activity"/>
    <property type="evidence" value="ECO:0007669"/>
    <property type="project" value="UniProtKB-EC"/>
</dbReference>
<keyword evidence="4" id="KW-0677">Repeat</keyword>
<dbReference type="PRINTS" id="PR00313">
    <property type="entry name" value="CABNDNGRPT"/>
</dbReference>
<evidence type="ECO:0000256" key="3">
    <source>
        <dbReference type="ARBA" id="ARBA00022729"/>
    </source>
</evidence>
<accession>A0A512DTX3</accession>
<protein>
    <recommendedName>
        <fullName evidence="2">cellulase</fullName>
        <ecNumber evidence="2">3.2.1.4</ecNumber>
    </recommendedName>
</protein>
<dbReference type="AlphaFoldDB" id="A0A512DTX3"/>
<dbReference type="PANTHER" id="PTHR35923">
    <property type="entry name" value="MAJOR EXTRACELLULAR ENDOGLUCANASE"/>
    <property type="match status" value="1"/>
</dbReference>
<dbReference type="GO" id="GO:0007154">
    <property type="term" value="P:cell communication"/>
    <property type="evidence" value="ECO:0007669"/>
    <property type="project" value="InterPro"/>
</dbReference>
<keyword evidence="5" id="KW-0378">Hydrolase</keyword>
<dbReference type="SUPFAM" id="SSF51445">
    <property type="entry name" value="(Trans)glycosidases"/>
    <property type="match status" value="1"/>
</dbReference>
<dbReference type="InterPro" id="IPR012291">
    <property type="entry name" value="CBM2_carb-bd_dom_sf"/>
</dbReference>
<dbReference type="GO" id="GO:0016020">
    <property type="term" value="C:membrane"/>
    <property type="evidence" value="ECO:0007669"/>
    <property type="project" value="InterPro"/>
</dbReference>
<organism evidence="13 14">
    <name type="scientific">Skermanella aerolata</name>
    <dbReference type="NCBI Taxonomy" id="393310"/>
    <lineage>
        <taxon>Bacteria</taxon>
        <taxon>Pseudomonadati</taxon>
        <taxon>Pseudomonadota</taxon>
        <taxon>Alphaproteobacteria</taxon>
        <taxon>Rhodospirillales</taxon>
        <taxon>Azospirillaceae</taxon>
        <taxon>Skermanella</taxon>
    </lineage>
</organism>
<dbReference type="SUPFAM" id="SSF49384">
    <property type="entry name" value="Carbohydrate-binding domain"/>
    <property type="match status" value="1"/>
</dbReference>
<evidence type="ECO:0000256" key="8">
    <source>
        <dbReference type="ARBA" id="ARBA00023277"/>
    </source>
</evidence>
<keyword evidence="10" id="KW-0624">Polysaccharide degradation</keyword>
<dbReference type="SUPFAM" id="SSF51120">
    <property type="entry name" value="beta-Roll"/>
    <property type="match status" value="1"/>
</dbReference>
<evidence type="ECO:0000256" key="7">
    <source>
        <dbReference type="ARBA" id="ARBA00023001"/>
    </source>
</evidence>
<keyword evidence="14" id="KW-1185">Reference proteome</keyword>
<dbReference type="GO" id="GO:0030245">
    <property type="term" value="P:cellulose catabolic process"/>
    <property type="evidence" value="ECO:0007669"/>
    <property type="project" value="UniProtKB-KW"/>
</dbReference>
<reference evidence="13 14" key="1">
    <citation type="submission" date="2019-07" db="EMBL/GenBank/DDBJ databases">
        <title>Whole genome shotgun sequence of Skermanella aerolata NBRC 106429.</title>
        <authorList>
            <person name="Hosoyama A."/>
            <person name="Uohara A."/>
            <person name="Ohji S."/>
            <person name="Ichikawa N."/>
        </authorList>
    </citation>
    <scope>NUCLEOTIDE SEQUENCE [LARGE SCALE GENOMIC DNA]</scope>
    <source>
        <strain evidence="13 14">NBRC 106429</strain>
    </source>
</reference>
<keyword evidence="8" id="KW-0119">Carbohydrate metabolism</keyword>
<evidence type="ECO:0000313" key="14">
    <source>
        <dbReference type="Proteomes" id="UP000321523"/>
    </source>
</evidence>
<dbReference type="InterPro" id="IPR018087">
    <property type="entry name" value="Glyco_hydro_5_CS"/>
</dbReference>
<gene>
    <name evidence="13" type="ORF">SAE02_40630</name>
</gene>
<sequence length="926" mass="98802">MFKNMTIRTVFRTTNTWDQGFAAEIDVFNDGAEAVTDWRLGFTAPWAIQSFWNAAALIAPAGATRFGNVDMNGTLAPGQKATIGFTAAGQPTPPVFFDTDGPSSEVPPALTVTDAWTVEGDTGTSPLVFELTLSHASATPVSIRWETASTAGAVAGTDFTSTGGTVTFAPGQTRATVTVEVTGDTTPELNEALKLVLSEPVGVIPARWEASGRIHDDDGPSPAAPDHQADGFLSTRGNEIIDSTGAAVRLAAVNWFGLETSRASPDGLHVRAWQDMMKQMADLGFNAIRLPYSSELLDGKTPTNISETLNPDLIGLSGLEIIDRIVDYAGRLGMRIILDHHRSSAGDGPNANGLWYDGAFTEQGWIDDWVMLAQRYKGNATVVAADLHNEPHKSATWGDGVAATDWKAAAERAGAAIQQVNPDWLILVEGIEKYNDSYYWWGGNLQGVADHPVVLPVGGKLVYSAHDYPNSVHPQPWFQGDDFAARLPQVFDTQWGYIVRQNIAPVLLGEFGTRMQDAKDLEWLSKLVLTLNGDLDADGVTDAGMPSAGQSWAYWSWTDNSVDTGGILDADTRTLVQSKLEALAAIRGTSFAPSDGGSYGGTEPAGLMLNGGGGNDVLRGGIGDDFVYGGPGSDTAVWNAPRRAHDVTLDVQGHSTVAGPEGTDTLQSVEVLSFTDGRLIADTGHAAAQIFRLYGATLDRAPDAGGLKSWVTVLESASLTLRQAADGFTGSPEFQGRYGHLDDAGFVDLLYWNVLDRASDPAGLDNWLNAMAGGMTRAEVVLGFSEAAENVQLTRPAVEQGIWVRDDQAAVVARLYDTTLDRLPDALGLANWTAALKDGMTAQRAADGFAGSLEFQQKYGALDDTGFIRQLYRNVLDREGEGAGVEAWQNGMQGGMTRAEVVLGFSESAEHQAKLAPAIDDGIWLS</sequence>
<dbReference type="Pfam" id="PF00150">
    <property type="entry name" value="Cellulase"/>
    <property type="match status" value="1"/>
</dbReference>